<dbReference type="Proteomes" id="UP000218890">
    <property type="component" value="Chromosome"/>
</dbReference>
<evidence type="ECO:0000259" key="5">
    <source>
        <dbReference type="SMART" id="SM00244"/>
    </source>
</evidence>
<evidence type="ECO:0000313" key="6">
    <source>
        <dbReference type="EMBL" id="BAU57427.1"/>
    </source>
</evidence>
<dbReference type="GO" id="GO:0006508">
    <property type="term" value="P:proteolysis"/>
    <property type="evidence" value="ECO:0007669"/>
    <property type="project" value="UniProtKB-KW"/>
</dbReference>
<dbReference type="InterPro" id="IPR001107">
    <property type="entry name" value="Band_7"/>
</dbReference>
<gene>
    <name evidence="6" type="ORF">HH1059_07370</name>
</gene>
<dbReference type="SUPFAM" id="SSF117892">
    <property type="entry name" value="Band 7/SPFH domain"/>
    <property type="match status" value="1"/>
</dbReference>
<dbReference type="Pfam" id="PF01145">
    <property type="entry name" value="Band_7"/>
    <property type="match status" value="1"/>
</dbReference>
<organism evidence="6 7">
    <name type="scientific">Halorhodospira halochloris</name>
    <name type="common">Ectothiorhodospira halochloris</name>
    <dbReference type="NCBI Taxonomy" id="1052"/>
    <lineage>
        <taxon>Bacteria</taxon>
        <taxon>Pseudomonadati</taxon>
        <taxon>Pseudomonadota</taxon>
        <taxon>Gammaproteobacteria</taxon>
        <taxon>Chromatiales</taxon>
        <taxon>Ectothiorhodospiraceae</taxon>
        <taxon>Halorhodospira</taxon>
    </lineage>
</organism>
<dbReference type="FunFam" id="3.30.479.30:FF:000004">
    <property type="entry name" value="Putative membrane protease family, stomatin"/>
    <property type="match status" value="1"/>
</dbReference>
<dbReference type="GO" id="GO:0008233">
    <property type="term" value="F:peptidase activity"/>
    <property type="evidence" value="ECO:0007669"/>
    <property type="project" value="UniProtKB-KW"/>
</dbReference>
<evidence type="ECO:0000256" key="3">
    <source>
        <dbReference type="SAM" id="MobiDB-lite"/>
    </source>
</evidence>
<keyword evidence="6" id="KW-0378">Hydrolase</keyword>
<dbReference type="EMBL" id="AP017372">
    <property type="protein sequence ID" value="BAU57427.1"/>
    <property type="molecule type" value="Genomic_DNA"/>
</dbReference>
<sequence>MNSDVPIPEITTLLIVLLAVLLIIIIIKGLVIVPQRHAMVIERLGRYHRTLNAGLNLIIPILDQPRPITIVRYRDNQKTINTEKKIDLREVVLDFPKQEVITKDNVGVRIDGVLYYQIMDAQAAIYGAENLVLAVQTLAQTSLRSEIGRMELDQIFESRQEINARLQNTMDDAGNKWGVKVNRVEIRDIDIPDDIREAMNKQMAAERARRAEVREAEGYKQAEILKAEGDKEAAVQRAEGEKRAIQQILEAAAGTEGLEARDAMRYLIAQEYMETLPKVAQEGERVFIPLEATSLMGSVGGIRELLGPTTGAAAASSSSSSGAGSGGSGG</sequence>
<evidence type="ECO:0000313" key="7">
    <source>
        <dbReference type="Proteomes" id="UP000218890"/>
    </source>
</evidence>
<evidence type="ECO:0000256" key="4">
    <source>
        <dbReference type="SAM" id="Phobius"/>
    </source>
</evidence>
<feature type="region of interest" description="Disordered" evidence="3">
    <location>
        <begin position="309"/>
        <end position="330"/>
    </location>
</feature>
<comment type="similarity">
    <text evidence="2">Belongs to the band 7/mec-2 family.</text>
</comment>
<keyword evidence="4" id="KW-0812">Transmembrane</keyword>
<keyword evidence="4" id="KW-1133">Transmembrane helix</keyword>
<keyword evidence="7" id="KW-1185">Reference proteome</keyword>
<reference evidence="6" key="1">
    <citation type="submission" date="2016-02" db="EMBL/GenBank/DDBJ databases">
        <title>Halorhodospira halochloris DSM-1059 complete genome, version 2.</title>
        <authorList>
            <person name="Tsukatani Y."/>
        </authorList>
    </citation>
    <scope>NUCLEOTIDE SEQUENCE</scope>
    <source>
        <strain evidence="6">DSM 1059</strain>
    </source>
</reference>
<dbReference type="RefSeq" id="WP_170112997.1">
    <property type="nucleotide sequence ID" value="NZ_AP017372.2"/>
</dbReference>
<evidence type="ECO:0000256" key="2">
    <source>
        <dbReference type="ARBA" id="ARBA00008164"/>
    </source>
</evidence>
<dbReference type="AlphaFoldDB" id="A0A0X8X8A2"/>
<dbReference type="InterPro" id="IPR050710">
    <property type="entry name" value="Band7/mec-2_domain"/>
</dbReference>
<dbReference type="PANTHER" id="PTHR43327:SF10">
    <property type="entry name" value="STOMATIN-LIKE PROTEIN 2, MITOCHONDRIAL"/>
    <property type="match status" value="1"/>
</dbReference>
<evidence type="ECO:0000256" key="1">
    <source>
        <dbReference type="ARBA" id="ARBA00004167"/>
    </source>
</evidence>
<accession>A0A0X8X8A2</accession>
<dbReference type="KEGG" id="hhk:HH1059_07370"/>
<keyword evidence="6" id="KW-0645">Protease</keyword>
<comment type="subcellular location">
    <subcellularLocation>
        <location evidence="1">Membrane</location>
        <topology evidence="1">Single-pass membrane protein</topology>
    </subcellularLocation>
</comment>
<dbReference type="Gene3D" id="3.30.479.30">
    <property type="entry name" value="Band 7 domain"/>
    <property type="match status" value="1"/>
</dbReference>
<name>A0A0X8X8A2_HALHR</name>
<dbReference type="PANTHER" id="PTHR43327">
    <property type="entry name" value="STOMATIN-LIKE PROTEIN 2, MITOCHONDRIAL"/>
    <property type="match status" value="1"/>
</dbReference>
<feature type="domain" description="Band 7" evidence="5">
    <location>
        <begin position="28"/>
        <end position="203"/>
    </location>
</feature>
<keyword evidence="4" id="KW-0472">Membrane</keyword>
<dbReference type="GO" id="GO:0005886">
    <property type="term" value="C:plasma membrane"/>
    <property type="evidence" value="ECO:0007669"/>
    <property type="project" value="UniProtKB-ARBA"/>
</dbReference>
<dbReference type="InterPro" id="IPR036013">
    <property type="entry name" value="Band_7/SPFH_dom_sf"/>
</dbReference>
<feature type="compositionally biased region" description="Low complexity" evidence="3">
    <location>
        <begin position="311"/>
        <end position="322"/>
    </location>
</feature>
<protein>
    <submittedName>
        <fullName evidence="6">Stomatin/prohibitin-family membrane protease subunit YbbK</fullName>
    </submittedName>
</protein>
<proteinExistence type="inferred from homology"/>
<feature type="transmembrane region" description="Helical" evidence="4">
    <location>
        <begin position="12"/>
        <end position="33"/>
    </location>
</feature>
<dbReference type="GO" id="GO:0098552">
    <property type="term" value="C:side of membrane"/>
    <property type="evidence" value="ECO:0007669"/>
    <property type="project" value="UniProtKB-ARBA"/>
</dbReference>
<dbReference type="SMART" id="SM00244">
    <property type="entry name" value="PHB"/>
    <property type="match status" value="1"/>
</dbReference>
<dbReference type="CDD" id="cd08829">
    <property type="entry name" value="SPFH_paraslipin"/>
    <property type="match status" value="1"/>
</dbReference>